<protein>
    <recommendedName>
        <fullName evidence="3">Small ribosomal subunit biogenesis GTPase RsgA</fullName>
        <ecNumber evidence="3">3.6.1.-</ecNumber>
    </recommendedName>
</protein>
<dbReference type="CDD" id="cd01854">
    <property type="entry name" value="YjeQ_EngC"/>
    <property type="match status" value="1"/>
</dbReference>
<feature type="binding site" evidence="3">
    <location>
        <begin position="125"/>
        <end position="128"/>
    </location>
    <ligand>
        <name>GTP</name>
        <dbReference type="ChEBI" id="CHEBI:37565"/>
    </ligand>
</feature>
<sequence>MVIAVDRGRYTCLFDGGTATSRQVHAMRARELGRKSVVVGDIVGVVGDTSGAAGSLARIVRINKRDSVLRRSADDTDPAERVIVANATHLVIVCAVANPEPRTGFVDRALVAAYAGNLSPVLCLTKIDLADPEPFAAPYRALGVTVLTRHRDEPVDAIADYLTGKLSVLFGHSGVGKSTLVNALVPEQHRQTGDVADLTGKGRHTSSSAVALALPDGGFVIDTPGVRSLGLAHVEPDQVVAAFPDLNEGAQQCPSGCTHLADAGECHLDTWVREGHGNPVRLASLRRLLASRLGQSTAT</sequence>
<comment type="subcellular location">
    <subcellularLocation>
        <location evidence="3">Cytoplasm</location>
    </subcellularLocation>
</comment>
<dbReference type="NCBIfam" id="TIGR00157">
    <property type="entry name" value="ribosome small subunit-dependent GTPase A"/>
    <property type="match status" value="1"/>
</dbReference>
<dbReference type="GO" id="GO:0005737">
    <property type="term" value="C:cytoplasm"/>
    <property type="evidence" value="ECO:0007669"/>
    <property type="project" value="UniProtKB-SubCell"/>
</dbReference>
<evidence type="ECO:0000256" key="2">
    <source>
        <dbReference type="ARBA" id="ARBA00023134"/>
    </source>
</evidence>
<evidence type="ECO:0000256" key="3">
    <source>
        <dbReference type="HAMAP-Rule" id="MF_01820"/>
    </source>
</evidence>
<organism evidence="6 7">
    <name type="scientific">Antricoccus suffuscus</name>
    <dbReference type="NCBI Taxonomy" id="1629062"/>
    <lineage>
        <taxon>Bacteria</taxon>
        <taxon>Bacillati</taxon>
        <taxon>Actinomycetota</taxon>
        <taxon>Actinomycetes</taxon>
        <taxon>Geodermatophilales</taxon>
        <taxon>Antricoccaceae</taxon>
        <taxon>Antricoccus</taxon>
    </lineage>
</organism>
<comment type="caution">
    <text evidence="6">The sequence shown here is derived from an EMBL/GenBank/DDBJ whole genome shotgun (WGS) entry which is preliminary data.</text>
</comment>
<keyword evidence="3" id="KW-0963">Cytoplasm</keyword>
<dbReference type="Gene3D" id="1.10.40.50">
    <property type="entry name" value="Probable gtpase engc, domain 3"/>
    <property type="match status" value="1"/>
</dbReference>
<keyword evidence="3" id="KW-0694">RNA-binding</keyword>
<comment type="function">
    <text evidence="3">One of several proteins that assist in the late maturation steps of the functional core of the 30S ribosomal subunit. Helps release RbfA from mature subunits. May play a role in the assembly of ribosomal proteins into the subunit. Circularly permuted GTPase that catalyzes slow GTP hydrolysis, GTPase activity is stimulated by the 30S ribosomal subunit.</text>
</comment>
<dbReference type="PANTHER" id="PTHR32120:SF11">
    <property type="entry name" value="SMALL RIBOSOMAL SUBUNIT BIOGENESIS GTPASE RSGA 1, MITOCHONDRIAL-RELATED"/>
    <property type="match status" value="1"/>
</dbReference>
<keyword evidence="3" id="KW-0378">Hydrolase</keyword>
<dbReference type="GO" id="GO:0003924">
    <property type="term" value="F:GTPase activity"/>
    <property type="evidence" value="ECO:0007669"/>
    <property type="project" value="UniProtKB-UniRule"/>
</dbReference>
<dbReference type="HAMAP" id="MF_01820">
    <property type="entry name" value="GTPase_RsgA"/>
    <property type="match status" value="1"/>
</dbReference>
<keyword evidence="3" id="KW-0699">rRNA-binding</keyword>
<feature type="binding site" evidence="3">
    <location>
        <position position="257"/>
    </location>
    <ligand>
        <name>Zn(2+)</name>
        <dbReference type="ChEBI" id="CHEBI:29105"/>
    </ligand>
</feature>
<keyword evidence="3" id="KW-0862">Zinc</keyword>
<dbReference type="Gene3D" id="3.40.50.300">
    <property type="entry name" value="P-loop containing nucleotide triphosphate hydrolases"/>
    <property type="match status" value="1"/>
</dbReference>
<keyword evidence="3" id="KW-0479">Metal-binding</keyword>
<gene>
    <name evidence="3" type="primary">rsgA</name>
    <name evidence="6" type="ORF">CLV47_10227</name>
</gene>
<evidence type="ECO:0000256" key="1">
    <source>
        <dbReference type="ARBA" id="ARBA00022741"/>
    </source>
</evidence>
<keyword evidence="3" id="KW-0690">Ribosome biogenesis</keyword>
<name>A0A2T1A401_9ACTN</name>
<keyword evidence="7" id="KW-1185">Reference proteome</keyword>
<feature type="domain" description="CP-type G" evidence="5">
    <location>
        <begin position="76"/>
        <end position="229"/>
    </location>
</feature>
<comment type="similarity">
    <text evidence="3">Belongs to the TRAFAC class YlqF/YawG GTPase family. RsgA subfamily.</text>
</comment>
<dbReference type="GO" id="GO:0019843">
    <property type="term" value="F:rRNA binding"/>
    <property type="evidence" value="ECO:0007669"/>
    <property type="project" value="UniProtKB-KW"/>
</dbReference>
<dbReference type="PANTHER" id="PTHR32120">
    <property type="entry name" value="SMALL RIBOSOMAL SUBUNIT BIOGENESIS GTPASE RSGA"/>
    <property type="match status" value="1"/>
</dbReference>
<dbReference type="Proteomes" id="UP000237752">
    <property type="component" value="Unassembled WGS sequence"/>
</dbReference>
<comment type="cofactor">
    <cofactor evidence="3">
        <name>Zn(2+)</name>
        <dbReference type="ChEBI" id="CHEBI:29105"/>
    </cofactor>
    <text evidence="3">Binds 1 zinc ion per subunit.</text>
</comment>
<dbReference type="AlphaFoldDB" id="A0A2T1A401"/>
<dbReference type="GO" id="GO:0005525">
    <property type="term" value="F:GTP binding"/>
    <property type="evidence" value="ECO:0007669"/>
    <property type="project" value="UniProtKB-UniRule"/>
</dbReference>
<dbReference type="PROSITE" id="PS50936">
    <property type="entry name" value="ENGC_GTPASE"/>
    <property type="match status" value="1"/>
</dbReference>
<dbReference type="Pfam" id="PF03193">
    <property type="entry name" value="RsgA_GTPase"/>
    <property type="match status" value="1"/>
</dbReference>
<dbReference type="InterPro" id="IPR027417">
    <property type="entry name" value="P-loop_NTPase"/>
</dbReference>
<dbReference type="EC" id="3.6.1.-" evidence="3"/>
<evidence type="ECO:0000259" key="5">
    <source>
        <dbReference type="PROSITE" id="PS51721"/>
    </source>
</evidence>
<feature type="domain" description="EngC GTPase" evidence="4">
    <location>
        <begin position="85"/>
        <end position="227"/>
    </location>
</feature>
<dbReference type="EMBL" id="PVUE01000002">
    <property type="protein sequence ID" value="PRZ43342.1"/>
    <property type="molecule type" value="Genomic_DNA"/>
</dbReference>
<keyword evidence="1 3" id="KW-0547">Nucleotide-binding</keyword>
<keyword evidence="2 3" id="KW-0342">GTP-binding</keyword>
<dbReference type="InterPro" id="IPR030378">
    <property type="entry name" value="G_CP_dom"/>
</dbReference>
<feature type="binding site" evidence="3">
    <location>
        <position position="253"/>
    </location>
    <ligand>
        <name>Zn(2+)</name>
        <dbReference type="ChEBI" id="CHEBI:29105"/>
    </ligand>
</feature>
<evidence type="ECO:0000313" key="7">
    <source>
        <dbReference type="Proteomes" id="UP000237752"/>
    </source>
</evidence>
<dbReference type="InterPro" id="IPR010914">
    <property type="entry name" value="RsgA_GTPase_dom"/>
</dbReference>
<dbReference type="PROSITE" id="PS51721">
    <property type="entry name" value="G_CP"/>
    <property type="match status" value="1"/>
</dbReference>
<evidence type="ECO:0000259" key="4">
    <source>
        <dbReference type="PROSITE" id="PS50936"/>
    </source>
</evidence>
<comment type="subunit">
    <text evidence="3">Monomer. Associates with 30S ribosomal subunit, binds 16S rRNA.</text>
</comment>
<proteinExistence type="inferred from homology"/>
<evidence type="ECO:0000313" key="6">
    <source>
        <dbReference type="EMBL" id="PRZ43342.1"/>
    </source>
</evidence>
<dbReference type="InterPro" id="IPR004881">
    <property type="entry name" value="Ribosome_biogen_GTPase_RsgA"/>
</dbReference>
<reference evidence="6 7" key="1">
    <citation type="submission" date="2018-03" db="EMBL/GenBank/DDBJ databases">
        <title>Genomic Encyclopedia of Archaeal and Bacterial Type Strains, Phase II (KMG-II): from individual species to whole genera.</title>
        <authorList>
            <person name="Goeker M."/>
        </authorList>
    </citation>
    <scope>NUCLEOTIDE SEQUENCE [LARGE SCALE GENOMIC DNA]</scope>
    <source>
        <strain evidence="6 7">DSM 100065</strain>
    </source>
</reference>
<feature type="binding site" evidence="3">
    <location>
        <begin position="171"/>
        <end position="179"/>
    </location>
    <ligand>
        <name>GTP</name>
        <dbReference type="ChEBI" id="CHEBI:37565"/>
    </ligand>
</feature>
<feature type="binding site" evidence="3">
    <location>
        <position position="266"/>
    </location>
    <ligand>
        <name>Zn(2+)</name>
        <dbReference type="ChEBI" id="CHEBI:29105"/>
    </ligand>
</feature>
<accession>A0A2T1A401</accession>
<dbReference type="GO" id="GO:0042274">
    <property type="term" value="P:ribosomal small subunit biogenesis"/>
    <property type="evidence" value="ECO:0007669"/>
    <property type="project" value="UniProtKB-UniRule"/>
</dbReference>
<feature type="binding site" evidence="3">
    <location>
        <position position="259"/>
    </location>
    <ligand>
        <name>Zn(2+)</name>
        <dbReference type="ChEBI" id="CHEBI:29105"/>
    </ligand>
</feature>
<dbReference type="GO" id="GO:0046872">
    <property type="term" value="F:metal ion binding"/>
    <property type="evidence" value="ECO:0007669"/>
    <property type="project" value="UniProtKB-KW"/>
</dbReference>
<dbReference type="SUPFAM" id="SSF52540">
    <property type="entry name" value="P-loop containing nucleoside triphosphate hydrolases"/>
    <property type="match status" value="1"/>
</dbReference>